<feature type="compositionally biased region" description="Low complexity" evidence="1">
    <location>
        <begin position="1013"/>
        <end position="1023"/>
    </location>
</feature>
<keyword evidence="4" id="KW-1185">Reference proteome</keyword>
<feature type="compositionally biased region" description="Polar residues" evidence="1">
    <location>
        <begin position="875"/>
        <end position="896"/>
    </location>
</feature>
<dbReference type="PANTHER" id="PTHR14445:SF36">
    <property type="entry name" value="FI03272P-RELATED"/>
    <property type="match status" value="1"/>
</dbReference>
<sequence>MSTKMNFGPEWYIAPMRSVPTSNRGTAGTTAIATNGNLSGMVVGTDDRPPNPADRADLQLPVYTHERMIELFRPRSIADGFVIDNCVFSEASLDPVSLTPLSSKEQELLSGLVNSAPSRRYNVGPLPSAHPHARNGGTSQKPHGHASHAAPRSRPREGDRADRLLAFESANGELRSAQAAPGSGLPDPDNESENLWANQTIVRNSVGSFGADGVFRMDGDDDAMALGESDSRSAHADTPMTTSRTGAVSQIGISAPRSPQPGRHSASGESQPGDSSLGVPSAAMQQRHLIERAERLRWWYCDPQGNTQGPFSTAHMQEWCSGGYFSADLQVCHEGGSGFEPLGVIISRAGRSQDAFIYAALAFVTQSAATLADISTPTTPAPLSRVGSAARLTSAIGAGPVLSSGRPSPVQNNALQPPVDQRAAANGTPGDSWASSPAPAPPHTLRSAAGSPAWDPLSTELGTGTSASGAGGSEAAQLSALLQEQLQVVTAISERQHSIIKLQEQQQQALAKLMQEVAQKTSSIHYKAQMDQIPVQPEILFALQQHAQATKESLRHELLQLSQIHIAHIAQLEAKTDPVIREMLLQHGAVYALNFIGQRLQELSSQIPSNQHYIPPQNSAGQTLNIPASSADLQNRNGTVASEIISDIPAPSPAQSSVPHTADDLPEQFDKLNTASNGDIRAVSSSTEKSTAKMESSSRQLPKPAGQKVSDQSAVPAAVSVPSSHTDDSLSGNSNTKGAAFSGPPAAASAAPWSTAATGSKSRLPKKSLLQIQQEEEAEAKKTQHKAAEERRSFAATASQPGTSYADRLGNSTGSTGSHSLAAIMEEQYRESASAGSSGSTHVASTQKPGSQPKILSGHVWAAKSASKEAALPATASTGKPQQNAKSATKPSRSTTADVKLPSMDFLQWCYTRLSSLRGIDTCKFIEMLLTFPMQAPEATLEIISEQVYAYSTTLNGRAFAEDFAKRRRKDYGAIRNGSAQSASPNWAQQLGAPKDTTSTSTGYAHVASKHASNLPSSNGSSSFQVVGKKGRK</sequence>
<feature type="region of interest" description="Disordered" evidence="1">
    <location>
        <begin position="221"/>
        <end position="284"/>
    </location>
</feature>
<dbReference type="EMBL" id="JANBUO010000601">
    <property type="protein sequence ID" value="KAJ2802849.1"/>
    <property type="molecule type" value="Genomic_DNA"/>
</dbReference>
<reference evidence="3" key="1">
    <citation type="submission" date="2022-07" db="EMBL/GenBank/DDBJ databases">
        <title>Phylogenomic reconstructions and comparative analyses of Kickxellomycotina fungi.</title>
        <authorList>
            <person name="Reynolds N.K."/>
            <person name="Stajich J.E."/>
            <person name="Barry K."/>
            <person name="Grigoriev I.V."/>
            <person name="Crous P."/>
            <person name="Smith M.E."/>
        </authorList>
    </citation>
    <scope>NUCLEOTIDE SEQUENCE</scope>
    <source>
        <strain evidence="3">NRRL 1565</strain>
    </source>
</reference>
<protein>
    <submittedName>
        <fullName evidence="3">Kinesin-like protein</fullName>
    </submittedName>
</protein>
<evidence type="ECO:0000256" key="1">
    <source>
        <dbReference type="SAM" id="MobiDB-lite"/>
    </source>
</evidence>
<proteinExistence type="predicted"/>
<comment type="caution">
    <text evidence="3">The sequence shown here is derived from an EMBL/GenBank/DDBJ whole genome shotgun (WGS) entry which is preliminary data.</text>
</comment>
<dbReference type="InterPro" id="IPR003169">
    <property type="entry name" value="GYF"/>
</dbReference>
<feature type="region of interest" description="Disordered" evidence="1">
    <location>
        <begin position="648"/>
        <end position="854"/>
    </location>
</feature>
<feature type="compositionally biased region" description="Basic and acidic residues" evidence="1">
    <location>
        <begin position="779"/>
        <end position="793"/>
    </location>
</feature>
<feature type="compositionally biased region" description="Low complexity" evidence="1">
    <location>
        <begin position="457"/>
        <end position="472"/>
    </location>
</feature>
<accession>A0A9W8I082</accession>
<dbReference type="GO" id="GO:0005829">
    <property type="term" value="C:cytosol"/>
    <property type="evidence" value="ECO:0007669"/>
    <property type="project" value="TreeGrafter"/>
</dbReference>
<feature type="domain" description="GYF" evidence="2">
    <location>
        <begin position="295"/>
        <end position="343"/>
    </location>
</feature>
<dbReference type="Pfam" id="PF02213">
    <property type="entry name" value="GYF"/>
    <property type="match status" value="1"/>
</dbReference>
<feature type="region of interest" description="Disordered" evidence="1">
    <location>
        <begin position="871"/>
        <end position="896"/>
    </location>
</feature>
<feature type="compositionally biased region" description="Polar residues" evidence="1">
    <location>
        <begin position="810"/>
        <end position="819"/>
    </location>
</feature>
<dbReference type="InterPro" id="IPR035445">
    <property type="entry name" value="GYF-like_dom_sf"/>
</dbReference>
<feature type="region of interest" description="Disordered" evidence="1">
    <location>
        <begin position="420"/>
        <end position="472"/>
    </location>
</feature>
<feature type="compositionally biased region" description="Polar residues" evidence="1">
    <location>
        <begin position="671"/>
        <end position="700"/>
    </location>
</feature>
<evidence type="ECO:0000313" key="4">
    <source>
        <dbReference type="Proteomes" id="UP001140094"/>
    </source>
</evidence>
<evidence type="ECO:0000259" key="2">
    <source>
        <dbReference type="PROSITE" id="PS50829"/>
    </source>
</evidence>
<dbReference type="SMART" id="SM00444">
    <property type="entry name" value="GYF"/>
    <property type="match status" value="1"/>
</dbReference>
<feature type="compositionally biased region" description="Low complexity" evidence="1">
    <location>
        <begin position="738"/>
        <end position="760"/>
    </location>
</feature>
<evidence type="ECO:0000313" key="3">
    <source>
        <dbReference type="EMBL" id="KAJ2802849.1"/>
    </source>
</evidence>
<feature type="compositionally biased region" description="Polar residues" evidence="1">
    <location>
        <begin position="834"/>
        <end position="850"/>
    </location>
</feature>
<dbReference type="PROSITE" id="PS50829">
    <property type="entry name" value="GYF"/>
    <property type="match status" value="1"/>
</dbReference>
<organism evidence="3 4">
    <name type="scientific">Coemansia guatemalensis</name>
    <dbReference type="NCBI Taxonomy" id="2761395"/>
    <lineage>
        <taxon>Eukaryota</taxon>
        <taxon>Fungi</taxon>
        <taxon>Fungi incertae sedis</taxon>
        <taxon>Zoopagomycota</taxon>
        <taxon>Kickxellomycotina</taxon>
        <taxon>Kickxellomycetes</taxon>
        <taxon>Kickxellales</taxon>
        <taxon>Kickxellaceae</taxon>
        <taxon>Coemansia</taxon>
    </lineage>
</organism>
<feature type="region of interest" description="Disordered" evidence="1">
    <location>
        <begin position="976"/>
        <end position="1033"/>
    </location>
</feature>
<feature type="compositionally biased region" description="Polar residues" evidence="1">
    <location>
        <begin position="978"/>
        <end position="989"/>
    </location>
</feature>
<gene>
    <name evidence="3" type="primary">SMY2</name>
    <name evidence="3" type="ORF">H4R20_003120</name>
</gene>
<dbReference type="SUPFAM" id="SSF55277">
    <property type="entry name" value="GYF domain"/>
    <property type="match status" value="1"/>
</dbReference>
<feature type="region of interest" description="Disordered" evidence="1">
    <location>
        <begin position="172"/>
        <end position="193"/>
    </location>
</feature>
<feature type="compositionally biased region" description="Polar residues" evidence="1">
    <location>
        <begin position="239"/>
        <end position="252"/>
    </location>
</feature>
<dbReference type="OrthoDB" id="48509at2759"/>
<dbReference type="PANTHER" id="PTHR14445">
    <property type="entry name" value="GRB10 INTERACTING GYF PROTEIN"/>
    <property type="match status" value="1"/>
</dbReference>
<dbReference type="Proteomes" id="UP001140094">
    <property type="component" value="Unassembled WGS sequence"/>
</dbReference>
<dbReference type="Gene3D" id="3.30.1490.40">
    <property type="match status" value="1"/>
</dbReference>
<feature type="compositionally biased region" description="Low complexity" evidence="1">
    <location>
        <begin position="713"/>
        <end position="724"/>
    </location>
</feature>
<dbReference type="InterPro" id="IPR051640">
    <property type="entry name" value="GRB10-interact_GYF"/>
</dbReference>
<feature type="region of interest" description="Disordered" evidence="1">
    <location>
        <begin position="119"/>
        <end position="159"/>
    </location>
</feature>
<name>A0A9W8I082_9FUNG</name>
<dbReference type="AlphaFoldDB" id="A0A9W8I082"/>